<evidence type="ECO:0000256" key="1">
    <source>
        <dbReference type="ARBA" id="ARBA00022723"/>
    </source>
</evidence>
<dbReference type="PANTHER" id="PTHR35848">
    <property type="entry name" value="OXALATE-BINDING PROTEIN"/>
    <property type="match status" value="1"/>
</dbReference>
<comment type="caution">
    <text evidence="3">The sequence shown here is derived from an EMBL/GenBank/DDBJ whole genome shotgun (WGS) entry which is preliminary data.</text>
</comment>
<evidence type="ECO:0000259" key="2">
    <source>
        <dbReference type="Pfam" id="PF07883"/>
    </source>
</evidence>
<proteinExistence type="predicted"/>
<dbReference type="InterPro" id="IPR051610">
    <property type="entry name" value="GPI/OXD"/>
</dbReference>
<protein>
    <submittedName>
        <fullName evidence="3">Cupin domain protein</fullName>
    </submittedName>
</protein>
<dbReference type="EMBL" id="SJPG01000001">
    <property type="protein sequence ID" value="TWT62495.1"/>
    <property type="molecule type" value="Genomic_DNA"/>
</dbReference>
<dbReference type="Proteomes" id="UP000316095">
    <property type="component" value="Unassembled WGS sequence"/>
</dbReference>
<dbReference type="InterPro" id="IPR013096">
    <property type="entry name" value="Cupin_2"/>
</dbReference>
<keyword evidence="1" id="KW-0479">Metal-binding</keyword>
<keyword evidence="4" id="KW-1185">Reference proteome</keyword>
<dbReference type="RefSeq" id="WP_165441799.1">
    <property type="nucleotide sequence ID" value="NZ_SJPG01000001.1"/>
</dbReference>
<name>A0A5C5XK36_9PLAN</name>
<dbReference type="Gene3D" id="2.60.120.10">
    <property type="entry name" value="Jelly Rolls"/>
    <property type="match status" value="1"/>
</dbReference>
<organism evidence="3 4">
    <name type="scientific">Rubinisphaera italica</name>
    <dbReference type="NCBI Taxonomy" id="2527969"/>
    <lineage>
        <taxon>Bacteria</taxon>
        <taxon>Pseudomonadati</taxon>
        <taxon>Planctomycetota</taxon>
        <taxon>Planctomycetia</taxon>
        <taxon>Planctomycetales</taxon>
        <taxon>Planctomycetaceae</taxon>
        <taxon>Rubinisphaera</taxon>
    </lineage>
</organism>
<evidence type="ECO:0000313" key="3">
    <source>
        <dbReference type="EMBL" id="TWT62495.1"/>
    </source>
</evidence>
<dbReference type="PANTHER" id="PTHR35848:SF6">
    <property type="entry name" value="CUPIN TYPE-2 DOMAIN-CONTAINING PROTEIN"/>
    <property type="match status" value="1"/>
</dbReference>
<dbReference type="AlphaFoldDB" id="A0A5C5XK36"/>
<evidence type="ECO:0000313" key="4">
    <source>
        <dbReference type="Proteomes" id="UP000316095"/>
    </source>
</evidence>
<gene>
    <name evidence="3" type="ORF">Pan54_32370</name>
</gene>
<dbReference type="SUPFAM" id="SSF51182">
    <property type="entry name" value="RmlC-like cupins"/>
    <property type="match status" value="1"/>
</dbReference>
<dbReference type="InterPro" id="IPR011051">
    <property type="entry name" value="RmlC_Cupin_sf"/>
</dbReference>
<dbReference type="GO" id="GO:0046872">
    <property type="term" value="F:metal ion binding"/>
    <property type="evidence" value="ECO:0007669"/>
    <property type="project" value="UniProtKB-KW"/>
</dbReference>
<sequence>MSNYTIFEAGSWNDLGQHVFELGQLKGKGKLFLGDLLKTTGCEISMNRVEAGQSYPFHHKHHQQEEIYIVVSGRGEFQIDGEIFPVQEGSVLNVRPAGVRTYRASQEEPLCYLCIQATENSLTSHTIGDGEIVPGEVEWPAQSIV</sequence>
<reference evidence="3 4" key="1">
    <citation type="submission" date="2019-02" db="EMBL/GenBank/DDBJ databases">
        <title>Deep-cultivation of Planctomycetes and their phenomic and genomic characterization uncovers novel biology.</title>
        <authorList>
            <person name="Wiegand S."/>
            <person name="Jogler M."/>
            <person name="Boedeker C."/>
            <person name="Pinto D."/>
            <person name="Vollmers J."/>
            <person name="Rivas-Marin E."/>
            <person name="Kohn T."/>
            <person name="Peeters S.H."/>
            <person name="Heuer A."/>
            <person name="Rast P."/>
            <person name="Oberbeckmann S."/>
            <person name="Bunk B."/>
            <person name="Jeske O."/>
            <person name="Meyerdierks A."/>
            <person name="Storesund J.E."/>
            <person name="Kallscheuer N."/>
            <person name="Luecker S."/>
            <person name="Lage O.M."/>
            <person name="Pohl T."/>
            <person name="Merkel B.J."/>
            <person name="Hornburger P."/>
            <person name="Mueller R.-W."/>
            <person name="Bruemmer F."/>
            <person name="Labrenz M."/>
            <person name="Spormann A.M."/>
            <person name="Op Den Camp H."/>
            <person name="Overmann J."/>
            <person name="Amann R."/>
            <person name="Jetten M.S.M."/>
            <person name="Mascher T."/>
            <person name="Medema M.H."/>
            <person name="Devos D.P."/>
            <person name="Kaster A.-K."/>
            <person name="Ovreas L."/>
            <person name="Rohde M."/>
            <person name="Galperin M.Y."/>
            <person name="Jogler C."/>
        </authorList>
    </citation>
    <scope>NUCLEOTIDE SEQUENCE [LARGE SCALE GENOMIC DNA]</scope>
    <source>
        <strain evidence="3 4">Pan54</strain>
    </source>
</reference>
<accession>A0A5C5XK36</accession>
<dbReference type="Pfam" id="PF07883">
    <property type="entry name" value="Cupin_2"/>
    <property type="match status" value="1"/>
</dbReference>
<dbReference type="InterPro" id="IPR014710">
    <property type="entry name" value="RmlC-like_jellyroll"/>
</dbReference>
<dbReference type="CDD" id="cd06985">
    <property type="entry name" value="cupin_BF4112"/>
    <property type="match status" value="1"/>
</dbReference>
<feature type="domain" description="Cupin type-2" evidence="2">
    <location>
        <begin position="48"/>
        <end position="115"/>
    </location>
</feature>